<accession>A0ABD2PXG4</accession>
<dbReference type="AlphaFoldDB" id="A0ABD2PXG4"/>
<evidence type="ECO:0000313" key="3">
    <source>
        <dbReference type="Proteomes" id="UP001626550"/>
    </source>
</evidence>
<sequence>MPSIHHRLQDAMASSLKANHSYAVEKENRLVAAAKSNSHDFFQLFSRQNSPRNPIPPIRDNEGTLSLSDQATANLFAEQFMKSFIPRGHSALNRVDPSPDAPCFSYEALFLNEPLLRNLLPWPRSNHLCTNSQTPQLLKVHTSPNFSNLGPSPQSSRKGIPTWRPTIGR</sequence>
<gene>
    <name evidence="2" type="ORF">Ciccas_009364</name>
</gene>
<protein>
    <submittedName>
        <fullName evidence="2">Uncharacterized protein</fullName>
    </submittedName>
</protein>
<keyword evidence="3" id="KW-1185">Reference proteome</keyword>
<comment type="caution">
    <text evidence="2">The sequence shown here is derived from an EMBL/GenBank/DDBJ whole genome shotgun (WGS) entry which is preliminary data.</text>
</comment>
<proteinExistence type="predicted"/>
<dbReference type="EMBL" id="JBJKFK010001888">
    <property type="protein sequence ID" value="KAL3312049.1"/>
    <property type="molecule type" value="Genomic_DNA"/>
</dbReference>
<reference evidence="2 3" key="1">
    <citation type="submission" date="2024-11" db="EMBL/GenBank/DDBJ databases">
        <title>Adaptive evolution of stress response genes in parasites aligns with host niche diversity.</title>
        <authorList>
            <person name="Hahn C."/>
            <person name="Resl P."/>
        </authorList>
    </citation>
    <scope>NUCLEOTIDE SEQUENCE [LARGE SCALE GENOMIC DNA]</scope>
    <source>
        <strain evidence="2">EGGRZ-B1_66</strain>
        <tissue evidence="2">Body</tissue>
    </source>
</reference>
<feature type="compositionally biased region" description="Polar residues" evidence="1">
    <location>
        <begin position="142"/>
        <end position="157"/>
    </location>
</feature>
<organism evidence="2 3">
    <name type="scientific">Cichlidogyrus casuarinus</name>
    <dbReference type="NCBI Taxonomy" id="1844966"/>
    <lineage>
        <taxon>Eukaryota</taxon>
        <taxon>Metazoa</taxon>
        <taxon>Spiralia</taxon>
        <taxon>Lophotrochozoa</taxon>
        <taxon>Platyhelminthes</taxon>
        <taxon>Monogenea</taxon>
        <taxon>Monopisthocotylea</taxon>
        <taxon>Dactylogyridea</taxon>
        <taxon>Ancyrocephalidae</taxon>
        <taxon>Cichlidogyrus</taxon>
    </lineage>
</organism>
<dbReference type="Proteomes" id="UP001626550">
    <property type="component" value="Unassembled WGS sequence"/>
</dbReference>
<name>A0ABD2PXG4_9PLAT</name>
<evidence type="ECO:0000256" key="1">
    <source>
        <dbReference type="SAM" id="MobiDB-lite"/>
    </source>
</evidence>
<evidence type="ECO:0000313" key="2">
    <source>
        <dbReference type="EMBL" id="KAL3312049.1"/>
    </source>
</evidence>
<feature type="region of interest" description="Disordered" evidence="1">
    <location>
        <begin position="142"/>
        <end position="169"/>
    </location>
</feature>